<comment type="caution">
    <text evidence="1">The sequence shown here is derived from an EMBL/GenBank/DDBJ whole genome shotgun (WGS) entry which is preliminary data.</text>
</comment>
<dbReference type="AlphaFoldDB" id="A0A917E6M9"/>
<protein>
    <submittedName>
        <fullName evidence="1">Membrane protein</fullName>
    </submittedName>
</protein>
<keyword evidence="2" id="KW-1185">Reference proteome</keyword>
<dbReference type="Pfam" id="PF13715">
    <property type="entry name" value="CarbopepD_reg_2"/>
    <property type="match status" value="1"/>
</dbReference>
<accession>A0A917E6M9</accession>
<proteinExistence type="predicted"/>
<gene>
    <name evidence="1" type="ORF">GCM10010831_02850</name>
</gene>
<name>A0A917E6M9_9FLAO</name>
<dbReference type="SUPFAM" id="SSF49464">
    <property type="entry name" value="Carboxypeptidase regulatory domain-like"/>
    <property type="match status" value="1"/>
</dbReference>
<evidence type="ECO:0000313" key="1">
    <source>
        <dbReference type="EMBL" id="GGE04686.1"/>
    </source>
</evidence>
<reference evidence="1 2" key="1">
    <citation type="journal article" date="2014" name="Int. J. Syst. Evol. Microbiol.">
        <title>Complete genome sequence of Corynebacterium casei LMG S-19264T (=DSM 44701T), isolated from a smear-ripened cheese.</title>
        <authorList>
            <consortium name="US DOE Joint Genome Institute (JGI-PGF)"/>
            <person name="Walter F."/>
            <person name="Albersmeier A."/>
            <person name="Kalinowski J."/>
            <person name="Ruckert C."/>
        </authorList>
    </citation>
    <scope>NUCLEOTIDE SEQUENCE [LARGE SCALE GENOMIC DNA]</scope>
    <source>
        <strain evidence="1 2">CGMCC 1.12925</strain>
    </source>
</reference>
<dbReference type="EMBL" id="BMGL01000002">
    <property type="protein sequence ID" value="GGE04686.1"/>
    <property type="molecule type" value="Genomic_DNA"/>
</dbReference>
<organism evidence="1 2">
    <name type="scientific">Psychroflexus salis</name>
    <dbReference type="NCBI Taxonomy" id="1526574"/>
    <lineage>
        <taxon>Bacteria</taxon>
        <taxon>Pseudomonadati</taxon>
        <taxon>Bacteroidota</taxon>
        <taxon>Flavobacteriia</taxon>
        <taxon>Flavobacteriales</taxon>
        <taxon>Flavobacteriaceae</taxon>
        <taxon>Psychroflexus</taxon>
    </lineage>
</organism>
<sequence length="303" mass="34969">MYIYHLIHFIYTFLVVFISNIASSQISSILLDANTEQPIPYVNIFVEHELIGTTSDINGKFDLQIENSKVVVFSAIGYEIKKIFSDSISQFTILNPSITELSEVIITAKKETKKLKIGKFKKSKINLYFNCGQTPWIIERYFPYKKEYEKTTFLNKIRISTNSNLDEAKFNLRLYSKDQNNKPGENLYNKNIIGTAKKGNKITGVDLSELNIQFPKDGFFIVIEWLLIESNMYTLDIERKSDRGASKWVSYEPAIGTVPSDTNKNSWQFNQGHWSKIKKNTETSLKKHKNKYSLLAIELILTN</sequence>
<dbReference type="InterPro" id="IPR008969">
    <property type="entry name" value="CarboxyPept-like_regulatory"/>
</dbReference>
<dbReference type="RefSeq" id="WP_188404985.1">
    <property type="nucleotide sequence ID" value="NZ_BMGL01000002.1"/>
</dbReference>
<evidence type="ECO:0000313" key="2">
    <source>
        <dbReference type="Proteomes" id="UP000599688"/>
    </source>
</evidence>
<dbReference type="Proteomes" id="UP000599688">
    <property type="component" value="Unassembled WGS sequence"/>
</dbReference>